<evidence type="ECO:0000313" key="4">
    <source>
        <dbReference type="Proteomes" id="UP001320898"/>
    </source>
</evidence>
<dbReference type="Gene3D" id="3.10.105.10">
    <property type="entry name" value="Dipeptide-binding Protein, Domain 3"/>
    <property type="match status" value="1"/>
</dbReference>
<dbReference type="Proteomes" id="UP001320898">
    <property type="component" value="Unassembled WGS sequence"/>
</dbReference>
<dbReference type="GO" id="GO:0043190">
    <property type="term" value="C:ATP-binding cassette (ABC) transporter complex"/>
    <property type="evidence" value="ECO:0007669"/>
    <property type="project" value="InterPro"/>
</dbReference>
<dbReference type="GO" id="GO:0022857">
    <property type="term" value="F:transmembrane transporter activity"/>
    <property type="evidence" value="ECO:0007669"/>
    <property type="project" value="InterPro"/>
</dbReference>
<keyword evidence="1" id="KW-0732">Signal</keyword>
<dbReference type="Gene3D" id="3.40.190.100">
    <property type="entry name" value="Glycine betaine-binding periplasmic protein, domain 2"/>
    <property type="match status" value="1"/>
</dbReference>
<evidence type="ECO:0000313" key="3">
    <source>
        <dbReference type="EMBL" id="MCT8970240.1"/>
    </source>
</evidence>
<proteinExistence type="predicted"/>
<evidence type="ECO:0000256" key="1">
    <source>
        <dbReference type="SAM" id="SignalP"/>
    </source>
</evidence>
<dbReference type="RefSeq" id="WP_261613814.1">
    <property type="nucleotide sequence ID" value="NZ_JALIDZ010000001.1"/>
</dbReference>
<feature type="domain" description="ABC-type glycine betaine transport system substrate-binding" evidence="2">
    <location>
        <begin position="25"/>
        <end position="306"/>
    </location>
</feature>
<sequence length="320" mass="35507">MNRLRKLLAVSALLASWTGSAAASDVVIGVPDWSSATVTAHMLGALLKDEFDLDVDLAEGTNEAIFAAMDAGTEDVHPEVWLPNHTALNAEYVLRRKSVVMSPKGVPARQGICVTQATRERGIRSVTDLADPEKAALFDTDGNGKGEIWIGAPDWSSTRIERIRARSYGYDQTMDLLEADEEVAVTAIDAAMASDKPLVFFCYEPHHTFELHDIVFLDEPAYDPRKWTVVTPEQDPDWLEKSSAAVAWPPSFFHINYSAKLAQERPDVAAFLDAIRLDVDTVSEMTYALIVERRDPDDFAAEWIAQNEDRISGWRNAAKQ</sequence>
<name>A0AAW5QTB1_9HYPH</name>
<reference evidence="3 4" key="1">
    <citation type="submission" date="2022-04" db="EMBL/GenBank/DDBJ databases">
        <authorList>
            <person name="Ye Y.-Q."/>
            <person name="Du Z.-J."/>
        </authorList>
    </citation>
    <scope>NUCLEOTIDE SEQUENCE [LARGE SCALE GENOMIC DNA]</scope>
    <source>
        <strain evidence="3 4">A6E488</strain>
    </source>
</reference>
<dbReference type="Pfam" id="PF04069">
    <property type="entry name" value="OpuAC"/>
    <property type="match status" value="1"/>
</dbReference>
<dbReference type="EMBL" id="JALIDZ010000001">
    <property type="protein sequence ID" value="MCT8970240.1"/>
    <property type="molecule type" value="Genomic_DNA"/>
</dbReference>
<evidence type="ECO:0000259" key="2">
    <source>
        <dbReference type="Pfam" id="PF04069"/>
    </source>
</evidence>
<keyword evidence="4" id="KW-1185">Reference proteome</keyword>
<dbReference type="AlphaFoldDB" id="A0AAW5QTB1"/>
<organism evidence="3 4">
    <name type="scientific">Microbaculum marinisediminis</name>
    <dbReference type="NCBI Taxonomy" id="2931392"/>
    <lineage>
        <taxon>Bacteria</taxon>
        <taxon>Pseudomonadati</taxon>
        <taxon>Pseudomonadota</taxon>
        <taxon>Alphaproteobacteria</taxon>
        <taxon>Hyphomicrobiales</taxon>
        <taxon>Tepidamorphaceae</taxon>
        <taxon>Microbaculum</taxon>
    </lineage>
</organism>
<dbReference type="InterPro" id="IPR007210">
    <property type="entry name" value="ABC_Gly_betaine_transp_sub-bd"/>
</dbReference>
<dbReference type="SUPFAM" id="SSF53850">
    <property type="entry name" value="Periplasmic binding protein-like II"/>
    <property type="match status" value="1"/>
</dbReference>
<accession>A0AAW5QTB1</accession>
<feature type="signal peptide" evidence="1">
    <location>
        <begin position="1"/>
        <end position="23"/>
    </location>
</feature>
<comment type="caution">
    <text evidence="3">The sequence shown here is derived from an EMBL/GenBank/DDBJ whole genome shotgun (WGS) entry which is preliminary data.</text>
</comment>
<dbReference type="CDD" id="cd13642">
    <property type="entry name" value="PBP2_BCP_1"/>
    <property type="match status" value="1"/>
</dbReference>
<protein>
    <submittedName>
        <fullName evidence="3">Amino acid-binding protein</fullName>
    </submittedName>
</protein>
<gene>
    <name evidence="3" type="ORF">MUB46_00055</name>
</gene>
<feature type="chain" id="PRO_5043543310" evidence="1">
    <location>
        <begin position="24"/>
        <end position="320"/>
    </location>
</feature>
<dbReference type="Gene3D" id="3.40.190.10">
    <property type="entry name" value="Periplasmic binding protein-like II"/>
    <property type="match status" value="1"/>
</dbReference>